<dbReference type="KEGG" id="moc:BB934_01460"/>
<reference evidence="1" key="1">
    <citation type="submission" date="2016-07" db="EMBL/GenBank/DDBJ databases">
        <title>Microvirga ossetica sp. nov. a new species of rhizobia isolated from root nodules of the legume species Vicia alpestris Steven originated from North Ossetia region in the Caucasus.</title>
        <authorList>
            <person name="Safronova V.I."/>
            <person name="Kuznetsova I.G."/>
            <person name="Sazanova A.L."/>
            <person name="Belimov A."/>
            <person name="Andronov E."/>
            <person name="Osledkin Y.S."/>
            <person name="Onishchuk O.P."/>
            <person name="Kurchak O.N."/>
            <person name="Shaposhnikov A.I."/>
            <person name="Willems A."/>
            <person name="Tikhonovich I.A."/>
        </authorList>
    </citation>
    <scope>NUCLEOTIDE SEQUENCE [LARGE SCALE GENOMIC DNA]</scope>
    <source>
        <strain evidence="1">V5/3M</strain>
    </source>
</reference>
<organism evidence="1">
    <name type="scientific">Microvirga ossetica</name>
    <dbReference type="NCBI Taxonomy" id="1882682"/>
    <lineage>
        <taxon>Bacteria</taxon>
        <taxon>Pseudomonadati</taxon>
        <taxon>Pseudomonadota</taxon>
        <taxon>Alphaproteobacteria</taxon>
        <taxon>Hyphomicrobiales</taxon>
        <taxon>Methylobacteriaceae</taxon>
        <taxon>Microvirga</taxon>
    </lineage>
</organism>
<evidence type="ECO:0000313" key="1">
    <source>
        <dbReference type="EMBL" id="ANY77048.1"/>
    </source>
</evidence>
<dbReference type="AlphaFoldDB" id="A0A1B2EAQ3"/>
<sequence length="76" mass="8537">MAGKRSLAVAIEDQHFRGLRLPNTLELPPSHTASMVGHFLKGMYADVLKEEHPRHLAMLLEKLEDAERTSMKASAR</sequence>
<proteinExistence type="predicted"/>
<dbReference type="EMBL" id="CP016616">
    <property type="protein sequence ID" value="ANY77048.1"/>
    <property type="molecule type" value="Genomic_DNA"/>
</dbReference>
<gene>
    <name evidence="1" type="ORF">BB934_01460</name>
</gene>
<accession>A0A1B2EAQ3</accession>
<evidence type="ECO:0008006" key="2">
    <source>
        <dbReference type="Google" id="ProtNLM"/>
    </source>
</evidence>
<protein>
    <recommendedName>
        <fullName evidence="2">Anti-sigma factor NepR domain-containing protein</fullName>
    </recommendedName>
</protein>
<name>A0A1B2EAQ3_9HYPH</name>